<sequence length="119" mass="13942">MIFRIFKRSDMNPIQRYERFEIKRNRQSTEVTPLISSFDEVTLDELKSVLALLFYQSNLHVKINLHEIKVLPLPAAMKLISFAFDLRLKNRTLVISGASVSLKKLIQFYRMDKVILVLS</sequence>
<gene>
    <name evidence="1" type="ORF">LEP1GSC116_1816</name>
</gene>
<evidence type="ECO:0000313" key="1">
    <source>
        <dbReference type="EMBL" id="EMO04684.1"/>
    </source>
</evidence>
<comment type="caution">
    <text evidence="1">The sequence shown here is derived from an EMBL/GenBank/DDBJ whole genome shotgun (WGS) entry which is preliminary data.</text>
</comment>
<evidence type="ECO:0000313" key="2">
    <source>
        <dbReference type="Proteomes" id="UP000012092"/>
    </source>
</evidence>
<dbReference type="AlphaFoldDB" id="M6RJA4"/>
<reference evidence="1 2" key="1">
    <citation type="submission" date="2013-01" db="EMBL/GenBank/DDBJ databases">
        <authorList>
            <person name="Harkins D.M."/>
            <person name="Durkin A.S."/>
            <person name="Brinkac L.M."/>
            <person name="Haft D.H."/>
            <person name="Selengut J.D."/>
            <person name="Sanka R."/>
            <person name="DePew J."/>
            <person name="Purushe J."/>
            <person name="Picardeau M."/>
            <person name="Werts C."/>
            <person name="Goarant C."/>
            <person name="Vinetz J.M."/>
            <person name="Sutton G.G."/>
            <person name="Nierman W.C."/>
            <person name="Fouts D.E."/>
        </authorList>
    </citation>
    <scope>NUCLEOTIDE SEQUENCE [LARGE SCALE GENOMIC DNA]</scope>
    <source>
        <strain evidence="1 2">Verdun HP</strain>
    </source>
</reference>
<dbReference type="InterPro" id="IPR036513">
    <property type="entry name" value="STAS_dom_sf"/>
</dbReference>
<protein>
    <recommendedName>
        <fullName evidence="3">STAS domain-containing protein</fullName>
    </recommendedName>
</protein>
<proteinExistence type="predicted"/>
<organism evidence="1 2">
    <name type="scientific">Leptospira interrogans serovar Icterohaemorrhagiae str. Verdun HP</name>
    <dbReference type="NCBI Taxonomy" id="1049910"/>
    <lineage>
        <taxon>Bacteria</taxon>
        <taxon>Pseudomonadati</taxon>
        <taxon>Spirochaetota</taxon>
        <taxon>Spirochaetia</taxon>
        <taxon>Leptospirales</taxon>
        <taxon>Leptospiraceae</taxon>
        <taxon>Leptospira</taxon>
    </lineage>
</organism>
<dbReference type="Proteomes" id="UP000012092">
    <property type="component" value="Unassembled WGS sequence"/>
</dbReference>
<dbReference type="EMBL" id="AHNZ02000601">
    <property type="protein sequence ID" value="EMO04684.1"/>
    <property type="molecule type" value="Genomic_DNA"/>
</dbReference>
<evidence type="ECO:0008006" key="3">
    <source>
        <dbReference type="Google" id="ProtNLM"/>
    </source>
</evidence>
<name>M6RJA4_LEPIR</name>
<accession>M6RJA4</accession>
<dbReference type="SUPFAM" id="SSF52091">
    <property type="entry name" value="SpoIIaa-like"/>
    <property type="match status" value="1"/>
</dbReference>